<dbReference type="EMBL" id="UINC01104490">
    <property type="protein sequence ID" value="SVC67671.1"/>
    <property type="molecule type" value="Genomic_DNA"/>
</dbReference>
<name>A0A382P761_9ZZZZ</name>
<evidence type="ECO:0008006" key="2">
    <source>
        <dbReference type="Google" id="ProtNLM"/>
    </source>
</evidence>
<accession>A0A382P761</accession>
<proteinExistence type="predicted"/>
<gene>
    <name evidence="1" type="ORF">METZ01_LOCUS320525</name>
</gene>
<feature type="non-terminal residue" evidence="1">
    <location>
        <position position="49"/>
    </location>
</feature>
<protein>
    <recommendedName>
        <fullName evidence="2">ABC transporter substrate-binding protein</fullName>
    </recommendedName>
</protein>
<dbReference type="AlphaFoldDB" id="A0A382P761"/>
<organism evidence="1">
    <name type="scientific">marine metagenome</name>
    <dbReference type="NCBI Taxonomy" id="408172"/>
    <lineage>
        <taxon>unclassified sequences</taxon>
        <taxon>metagenomes</taxon>
        <taxon>ecological metagenomes</taxon>
    </lineage>
</organism>
<reference evidence="1" key="1">
    <citation type="submission" date="2018-05" db="EMBL/GenBank/DDBJ databases">
        <authorList>
            <person name="Lanie J.A."/>
            <person name="Ng W.-L."/>
            <person name="Kazmierczak K.M."/>
            <person name="Andrzejewski T.M."/>
            <person name="Davidsen T.M."/>
            <person name="Wayne K.J."/>
            <person name="Tettelin H."/>
            <person name="Glass J.I."/>
            <person name="Rusch D."/>
            <person name="Podicherti R."/>
            <person name="Tsui H.-C.T."/>
            <person name="Winkler M.E."/>
        </authorList>
    </citation>
    <scope>NUCLEOTIDE SEQUENCE</scope>
</reference>
<evidence type="ECO:0000313" key="1">
    <source>
        <dbReference type="EMBL" id="SVC67671.1"/>
    </source>
</evidence>
<sequence length="49" mass="5172">MNIKKIIVSILSVLFFSAFTGIANAGCGKVVVASQNWASAELMAEVDKV</sequence>